<feature type="transmembrane region" description="Helical" evidence="2">
    <location>
        <begin position="12"/>
        <end position="31"/>
    </location>
</feature>
<comment type="caution">
    <text evidence="4">The sequence shown here is derived from an EMBL/GenBank/DDBJ whole genome shotgun (WGS) entry which is preliminary data.</text>
</comment>
<feature type="compositionally biased region" description="Basic and acidic residues" evidence="1">
    <location>
        <begin position="769"/>
        <end position="782"/>
    </location>
</feature>
<gene>
    <name evidence="4" type="ORF">CU669_09410</name>
</gene>
<evidence type="ECO:0000256" key="1">
    <source>
        <dbReference type="SAM" id="MobiDB-lite"/>
    </source>
</evidence>
<evidence type="ECO:0000259" key="3">
    <source>
        <dbReference type="Pfam" id="PF13116"/>
    </source>
</evidence>
<feature type="domain" description="YhdP central" evidence="3">
    <location>
        <begin position="291"/>
        <end position="585"/>
    </location>
</feature>
<dbReference type="AlphaFoldDB" id="A0A364NZ30"/>
<evidence type="ECO:0000313" key="5">
    <source>
        <dbReference type="Proteomes" id="UP000251075"/>
    </source>
</evidence>
<evidence type="ECO:0000256" key="2">
    <source>
        <dbReference type="SAM" id="Phobius"/>
    </source>
</evidence>
<protein>
    <submittedName>
        <fullName evidence="4">DUF3971 domain-containing protein</fullName>
    </submittedName>
</protein>
<reference evidence="4 5" key="1">
    <citation type="submission" date="2017-11" db="EMBL/GenBank/DDBJ databases">
        <title>Draft genome sequence of magnetotactic bacterium Magnetospirillum kuznetsovii LBB-42.</title>
        <authorList>
            <person name="Grouzdev D.S."/>
            <person name="Rysina M.S."/>
            <person name="Baslerov R.V."/>
            <person name="Koziaeva V."/>
        </authorList>
    </citation>
    <scope>NUCLEOTIDE SEQUENCE [LARGE SCALE GENOMIC DNA]</scope>
    <source>
        <strain evidence="4 5">LBB-42</strain>
    </source>
</reference>
<accession>A0A364NZ30</accession>
<name>A0A364NZ30_9PROT</name>
<keyword evidence="2" id="KW-0812">Transmembrane</keyword>
<feature type="region of interest" description="Disordered" evidence="1">
    <location>
        <begin position="766"/>
        <end position="786"/>
    </location>
</feature>
<proteinExistence type="predicted"/>
<dbReference type="InterPro" id="IPR025263">
    <property type="entry name" value="YhdP_central"/>
</dbReference>
<organism evidence="4 5">
    <name type="scientific">Paramagnetospirillum kuznetsovii</name>
    <dbReference type="NCBI Taxonomy" id="2053833"/>
    <lineage>
        <taxon>Bacteria</taxon>
        <taxon>Pseudomonadati</taxon>
        <taxon>Pseudomonadota</taxon>
        <taxon>Alphaproteobacteria</taxon>
        <taxon>Rhodospirillales</taxon>
        <taxon>Magnetospirillaceae</taxon>
        <taxon>Paramagnetospirillum</taxon>
    </lineage>
</organism>
<dbReference type="Proteomes" id="UP000251075">
    <property type="component" value="Unassembled WGS sequence"/>
</dbReference>
<dbReference type="EMBL" id="PGTO01000005">
    <property type="protein sequence ID" value="RAU22326.1"/>
    <property type="molecule type" value="Genomic_DNA"/>
</dbReference>
<sequence length="1055" mass="110332">MVHGAVRSLFQFIGAVLAVLLIAVPAFVWRLSSGPITLDFLTPYIEQGLTAKDGSLRVKLDTTVLAMGGGERMLEIHASNVRAYVAGGDQPIASVPDMGLSLSGRALLHGAVAPHSIRLHGAQVRLVRGQDGSLQWGIGGGAQSADETPTDAGAVVAAIKDAMLGAPDPAKPGRALQSLTVQGADLMVDDRALGGTWHAPAVDLVIRRVDGGVAAKGKAALDLSGEKGEVILDAAYGKASGAVDANLRLGGVRPAVLARFGGALAQLAIIDMPLSGSISGRMGGDGVVERLSFDLSGGVGTLDLPAPFSARHAVTSAALRGELTKGMTRLDLHELRIDLGGPNLTLALVADGLGGETVVKAEGAIRDTPVDQVRDLWPEGLAQNARDWVVPNLSKGVVREATITLSMRSASGRFDDVAIDHLAGEVHPEGVTVDYLHPMPVARNTIGDCTFNTNSFRIALKGGEVYGLRLKEGAIVFTGLDKDDQFADIELVIAGPATDALRLIDNPPLRYAQALGIEPANVSGDAVAKVRLKFPLLKTLRLDDVGIKANATVRNVVIPRVMMGLDLSDGVLNLEVDAKGLDATGPVVLATIPGTLAWRENFSKGQPFRSRYHLKAPAVSEDQRKLLGLDGVPFVAPFVAGPVGGEVTATFSDGGKGEIEAKVDLAASHMQLPGLGWTKPEGKPGTADVTVKLDKKLVASVPGFEVKTGDMDVRGSAAFGADGRVRRVEFSKLAYGRTNGEGTIGIRPDKGGLDIVFKGASFDAQPTITRDESQKRGEKQDKPPPMTVAASAKTMWVSDKGALSNASANLQRDSEEWQHVSLKGTVGGGKTFTAMVQPGGSKRRTFSVLSNDAGAVLRAFDVYEDLSGGELTVDGHIDDARKEQPFIGTARISDYHVRNAPALARLLTVVAMTGIVDVLQGEGVSFSSLEAPFTLADGLLVLHDGRAWGPALGLTAKGSVDLDRSQMALEGTVVPAYVLNSVLGNIPVLGWLITGGDKGGGVIAFNYSMKGPTSDPSVLVNPLSALTPGFLRKLFNIFDDGSSTDARKGTEKAKP</sequence>
<dbReference type="Pfam" id="PF13116">
    <property type="entry name" value="YhdP"/>
    <property type="match status" value="1"/>
</dbReference>
<keyword evidence="5" id="KW-1185">Reference proteome</keyword>
<evidence type="ECO:0000313" key="4">
    <source>
        <dbReference type="EMBL" id="RAU22326.1"/>
    </source>
</evidence>
<keyword evidence="2" id="KW-1133">Transmembrane helix</keyword>
<keyword evidence="2" id="KW-0472">Membrane</keyword>
<dbReference type="OrthoDB" id="7161641at2"/>